<name>A0AAD5NL36_ACENE</name>
<dbReference type="EMBL" id="JAJSOW010000104">
    <property type="protein sequence ID" value="KAI9168825.1"/>
    <property type="molecule type" value="Genomic_DNA"/>
</dbReference>
<dbReference type="AlphaFoldDB" id="A0AAD5NL36"/>
<evidence type="ECO:0000313" key="1">
    <source>
        <dbReference type="EMBL" id="KAI9168825.1"/>
    </source>
</evidence>
<evidence type="ECO:0000313" key="2">
    <source>
        <dbReference type="Proteomes" id="UP001064489"/>
    </source>
</evidence>
<keyword evidence="2" id="KW-1185">Reference proteome</keyword>
<evidence type="ECO:0008006" key="3">
    <source>
        <dbReference type="Google" id="ProtNLM"/>
    </source>
</evidence>
<proteinExistence type="predicted"/>
<organism evidence="1 2">
    <name type="scientific">Acer negundo</name>
    <name type="common">Box elder</name>
    <dbReference type="NCBI Taxonomy" id="4023"/>
    <lineage>
        <taxon>Eukaryota</taxon>
        <taxon>Viridiplantae</taxon>
        <taxon>Streptophyta</taxon>
        <taxon>Embryophyta</taxon>
        <taxon>Tracheophyta</taxon>
        <taxon>Spermatophyta</taxon>
        <taxon>Magnoliopsida</taxon>
        <taxon>eudicotyledons</taxon>
        <taxon>Gunneridae</taxon>
        <taxon>Pentapetalae</taxon>
        <taxon>rosids</taxon>
        <taxon>malvids</taxon>
        <taxon>Sapindales</taxon>
        <taxon>Sapindaceae</taxon>
        <taxon>Hippocastanoideae</taxon>
        <taxon>Acereae</taxon>
        <taxon>Acer</taxon>
    </lineage>
</organism>
<sequence>MLAKQGWRLSSKPNSLVAKVLKNHYYPATSFMKAAKCLSVFINTDLWIPHPSTFQILSPRVFGDMATVNTLLLSGGWNIPLLEVSFVQDDIEQILSLSTASTRTDDILIWHFDGGGGGVLSPKQVQGEPRDGEMCWCFRRPEITLHAIWGCSKLNQVRSSLPLMFNHKWSDKASVLDFLLFYSRILGKYELELVCCLVALLVEEESTDSPGGC</sequence>
<accession>A0AAD5NL36</accession>
<dbReference type="Proteomes" id="UP001064489">
    <property type="component" value="Chromosome 7"/>
</dbReference>
<reference evidence="1" key="1">
    <citation type="journal article" date="2022" name="Plant J.">
        <title>Strategies of tolerance reflected in two North American maple genomes.</title>
        <authorList>
            <person name="McEvoy S.L."/>
            <person name="Sezen U.U."/>
            <person name="Trouern-Trend A."/>
            <person name="McMahon S.M."/>
            <person name="Schaberg P.G."/>
            <person name="Yang J."/>
            <person name="Wegrzyn J.L."/>
            <person name="Swenson N.G."/>
        </authorList>
    </citation>
    <scope>NUCLEOTIDE SEQUENCE</scope>
    <source>
        <strain evidence="1">91603</strain>
    </source>
</reference>
<protein>
    <recommendedName>
        <fullName evidence="3">Reverse transcriptase zinc-binding domain-containing protein</fullName>
    </recommendedName>
</protein>
<comment type="caution">
    <text evidence="1">The sequence shown here is derived from an EMBL/GenBank/DDBJ whole genome shotgun (WGS) entry which is preliminary data.</text>
</comment>
<gene>
    <name evidence="1" type="ORF">LWI28_002497</name>
</gene>
<reference evidence="1" key="2">
    <citation type="submission" date="2023-02" db="EMBL/GenBank/DDBJ databases">
        <authorList>
            <person name="Swenson N.G."/>
            <person name="Wegrzyn J.L."/>
            <person name="Mcevoy S.L."/>
        </authorList>
    </citation>
    <scope>NUCLEOTIDE SEQUENCE</scope>
    <source>
        <strain evidence="1">91603</strain>
        <tissue evidence="1">Leaf</tissue>
    </source>
</reference>